<evidence type="ECO:0000313" key="3">
    <source>
        <dbReference type="Proteomes" id="UP001174936"/>
    </source>
</evidence>
<gene>
    <name evidence="2" type="ORF">B0T16DRAFT_150799</name>
</gene>
<evidence type="ECO:0000313" key="2">
    <source>
        <dbReference type="EMBL" id="KAK0645989.1"/>
    </source>
</evidence>
<name>A0AA39Y4P5_9PEZI</name>
<organism evidence="2 3">
    <name type="scientific">Cercophora newfieldiana</name>
    <dbReference type="NCBI Taxonomy" id="92897"/>
    <lineage>
        <taxon>Eukaryota</taxon>
        <taxon>Fungi</taxon>
        <taxon>Dikarya</taxon>
        <taxon>Ascomycota</taxon>
        <taxon>Pezizomycotina</taxon>
        <taxon>Sordariomycetes</taxon>
        <taxon>Sordariomycetidae</taxon>
        <taxon>Sordariales</taxon>
        <taxon>Lasiosphaeriaceae</taxon>
        <taxon>Cercophora</taxon>
    </lineage>
</organism>
<feature type="compositionally biased region" description="Polar residues" evidence="1">
    <location>
        <begin position="99"/>
        <end position="111"/>
    </location>
</feature>
<feature type="compositionally biased region" description="Gly residues" evidence="1">
    <location>
        <begin position="7"/>
        <end position="22"/>
    </location>
</feature>
<protein>
    <submittedName>
        <fullName evidence="2">Uncharacterized protein</fullName>
    </submittedName>
</protein>
<feature type="compositionally biased region" description="Basic and acidic residues" evidence="1">
    <location>
        <begin position="276"/>
        <end position="289"/>
    </location>
</feature>
<proteinExistence type="predicted"/>
<feature type="compositionally biased region" description="Gly residues" evidence="1">
    <location>
        <begin position="32"/>
        <end position="42"/>
    </location>
</feature>
<reference evidence="2" key="1">
    <citation type="submission" date="2023-06" db="EMBL/GenBank/DDBJ databases">
        <title>Genome-scale phylogeny and comparative genomics of the fungal order Sordariales.</title>
        <authorList>
            <consortium name="Lawrence Berkeley National Laboratory"/>
            <person name="Hensen N."/>
            <person name="Bonometti L."/>
            <person name="Westerberg I."/>
            <person name="Brannstrom I.O."/>
            <person name="Guillou S."/>
            <person name="Cros-Aarteil S."/>
            <person name="Calhoun S."/>
            <person name="Haridas S."/>
            <person name="Kuo A."/>
            <person name="Mondo S."/>
            <person name="Pangilinan J."/>
            <person name="Riley R."/>
            <person name="Labutti K."/>
            <person name="Andreopoulos B."/>
            <person name="Lipzen A."/>
            <person name="Chen C."/>
            <person name="Yanf M."/>
            <person name="Daum C."/>
            <person name="Ng V."/>
            <person name="Clum A."/>
            <person name="Steindorff A."/>
            <person name="Ohm R."/>
            <person name="Martin F."/>
            <person name="Silar P."/>
            <person name="Natvig D."/>
            <person name="Lalanne C."/>
            <person name="Gautier V."/>
            <person name="Ament-Velasquez S.L."/>
            <person name="Kruys A."/>
            <person name="Hutchinson M.I."/>
            <person name="Powell A.J."/>
            <person name="Barry K."/>
            <person name="Miller A.N."/>
            <person name="Grigoriev I.V."/>
            <person name="Debuchy R."/>
            <person name="Gladieux P."/>
            <person name="Thoren M.H."/>
            <person name="Johannesson H."/>
        </authorList>
    </citation>
    <scope>NUCLEOTIDE SEQUENCE</scope>
    <source>
        <strain evidence="2">SMH2532-1</strain>
    </source>
</reference>
<dbReference type="EMBL" id="JAULSV010000004">
    <property type="protein sequence ID" value="KAK0645989.1"/>
    <property type="molecule type" value="Genomic_DNA"/>
</dbReference>
<feature type="compositionally biased region" description="Basic and acidic residues" evidence="1">
    <location>
        <begin position="173"/>
        <end position="192"/>
    </location>
</feature>
<dbReference type="AlphaFoldDB" id="A0AA39Y4P5"/>
<keyword evidence="3" id="KW-1185">Reference proteome</keyword>
<comment type="caution">
    <text evidence="2">The sequence shown here is derived from an EMBL/GenBank/DDBJ whole genome shotgun (WGS) entry which is preliminary data.</text>
</comment>
<feature type="region of interest" description="Disordered" evidence="1">
    <location>
        <begin position="1"/>
        <end position="111"/>
    </location>
</feature>
<accession>A0AA39Y4P5</accession>
<feature type="region of interest" description="Disordered" evidence="1">
    <location>
        <begin position="173"/>
        <end position="289"/>
    </location>
</feature>
<sequence>MASGWGPSRGSGNYGGRGGHFSNGGRENFGPRGRGGYGGVSGFGQRSSLQPAEDREVNDFFSVAESTTRGTVTFYGDETTAASTNPNHGATAMAATNGLPRSSGANQELPQSTQTPANMNGNAQINLEEFQRLLHEQHSQVQALLQEASEAAQAAEKERKIAEEMRQTAEKMREEAEELRRAAQEDRDEARRVLQQAQQPPSSGYDFQYGGPRGSPAFSHGRQYNHGGPRVQAQFGQGPNRPHNFVGVDDEAVRDFFTGNDAPPRGEVIFYQSEHSGTEENRTGEQGRR</sequence>
<evidence type="ECO:0000256" key="1">
    <source>
        <dbReference type="SAM" id="MobiDB-lite"/>
    </source>
</evidence>
<dbReference type="Proteomes" id="UP001174936">
    <property type="component" value="Unassembled WGS sequence"/>
</dbReference>